<dbReference type="Proteomes" id="UP000077852">
    <property type="component" value="Unassembled WGS sequence"/>
</dbReference>
<evidence type="ECO:0000313" key="7">
    <source>
        <dbReference type="EMBL" id="OAK66670.1"/>
    </source>
</evidence>
<keyword evidence="4 5" id="KW-0472">Membrane</keyword>
<dbReference type="PANTHER" id="PTHR38480">
    <property type="entry name" value="SLR0254 PROTEIN"/>
    <property type="match status" value="1"/>
</dbReference>
<evidence type="ECO:0000256" key="4">
    <source>
        <dbReference type="ARBA" id="ARBA00023136"/>
    </source>
</evidence>
<dbReference type="RefSeq" id="WP_081266112.1">
    <property type="nucleotide sequence ID" value="NZ_LVHG01000021.1"/>
</dbReference>
<proteinExistence type="predicted"/>
<accession>A0AA91DUF6</accession>
<name>A0AA91DUF6_VARPD</name>
<protein>
    <recommendedName>
        <fullName evidence="6">RDD domain-containing protein</fullName>
    </recommendedName>
</protein>
<evidence type="ECO:0000256" key="5">
    <source>
        <dbReference type="SAM" id="Phobius"/>
    </source>
</evidence>
<sequence length="245" mass="26037">MRLDTLYTAETPEGIALSLRPAGLFARGLAYLIDFAIRMGIFVGISITVGMLGKMGFGILLVAYFCLEWFYPVIFELTRAAATPGKRVMGLRVVMDSGLPVTPAASLTRNLLRAADFVPSFYGAGIVSMLWRRDSKRLGDLAAGTLVVFSDQVSLHGSVPAAEPQAPARPLTAREQMAVVSWAGRATRLTPERFDELARIAQPVLGPDTSAGGGASASQRLLGVAQWVLGRRGGGAAQTRGGTTR</sequence>
<evidence type="ECO:0000256" key="1">
    <source>
        <dbReference type="ARBA" id="ARBA00004141"/>
    </source>
</evidence>
<organism evidence="7 8">
    <name type="scientific">Variovorax paradoxus</name>
    <dbReference type="NCBI Taxonomy" id="34073"/>
    <lineage>
        <taxon>Bacteria</taxon>
        <taxon>Pseudomonadati</taxon>
        <taxon>Pseudomonadota</taxon>
        <taxon>Betaproteobacteria</taxon>
        <taxon>Burkholderiales</taxon>
        <taxon>Comamonadaceae</taxon>
        <taxon>Variovorax</taxon>
    </lineage>
</organism>
<keyword evidence="2 5" id="KW-0812">Transmembrane</keyword>
<feature type="transmembrane region" description="Helical" evidence="5">
    <location>
        <begin position="55"/>
        <end position="77"/>
    </location>
</feature>
<evidence type="ECO:0000256" key="3">
    <source>
        <dbReference type="ARBA" id="ARBA00022989"/>
    </source>
</evidence>
<dbReference type="PANTHER" id="PTHR38480:SF1">
    <property type="entry name" value="SLR0254 PROTEIN"/>
    <property type="match status" value="1"/>
</dbReference>
<feature type="transmembrane region" description="Helical" evidence="5">
    <location>
        <begin position="29"/>
        <end position="49"/>
    </location>
</feature>
<dbReference type="InterPro" id="IPR010432">
    <property type="entry name" value="RDD"/>
</dbReference>
<evidence type="ECO:0000313" key="8">
    <source>
        <dbReference type="Proteomes" id="UP000077852"/>
    </source>
</evidence>
<feature type="domain" description="RDD" evidence="6">
    <location>
        <begin position="22"/>
        <end position="144"/>
    </location>
</feature>
<evidence type="ECO:0000256" key="2">
    <source>
        <dbReference type="ARBA" id="ARBA00022692"/>
    </source>
</evidence>
<comment type="subcellular location">
    <subcellularLocation>
        <location evidence="1">Membrane</location>
        <topology evidence="1">Multi-pass membrane protein</topology>
    </subcellularLocation>
</comment>
<comment type="caution">
    <text evidence="7">The sequence shown here is derived from an EMBL/GenBank/DDBJ whole genome shotgun (WGS) entry which is preliminary data.</text>
</comment>
<evidence type="ECO:0000259" key="6">
    <source>
        <dbReference type="Pfam" id="PF06271"/>
    </source>
</evidence>
<dbReference type="GO" id="GO:0016020">
    <property type="term" value="C:membrane"/>
    <property type="evidence" value="ECO:0007669"/>
    <property type="project" value="UniProtKB-SubCell"/>
</dbReference>
<dbReference type="EMBL" id="LVHG01000021">
    <property type="protein sequence ID" value="OAK66670.1"/>
    <property type="molecule type" value="Genomic_DNA"/>
</dbReference>
<dbReference type="AlphaFoldDB" id="A0AA91DUF6"/>
<dbReference type="Pfam" id="PF06271">
    <property type="entry name" value="RDD"/>
    <property type="match status" value="1"/>
</dbReference>
<reference evidence="7 8" key="1">
    <citation type="submission" date="2016-03" db="EMBL/GenBank/DDBJ databases">
        <title>Genome sequence of Variovorax paradoxus KB5.</title>
        <authorList>
            <person name="Jeong H."/>
            <person name="Hong C.E."/>
            <person name="Jo S.H."/>
            <person name="Park J.M."/>
        </authorList>
    </citation>
    <scope>NUCLEOTIDE SEQUENCE [LARGE SCALE GENOMIC DNA]</scope>
    <source>
        <strain evidence="7 8">KB5</strain>
    </source>
</reference>
<keyword evidence="3 5" id="KW-1133">Transmembrane helix</keyword>
<gene>
    <name evidence="7" type="ORF">A3K87_06350</name>
</gene>